<dbReference type="EMBL" id="MPZS01000002">
    <property type="protein sequence ID" value="OOY12107.1"/>
    <property type="molecule type" value="Genomic_DNA"/>
</dbReference>
<evidence type="ECO:0000256" key="1">
    <source>
        <dbReference type="SAM" id="MobiDB-lite"/>
    </source>
</evidence>
<protein>
    <recommendedName>
        <fullName evidence="4">Type I secretion protein</fullName>
    </recommendedName>
</protein>
<feature type="region of interest" description="Disordered" evidence="1">
    <location>
        <begin position="223"/>
        <end position="251"/>
    </location>
</feature>
<reference evidence="2 3" key="1">
    <citation type="submission" date="2016-11" db="EMBL/GenBank/DDBJ databases">
        <title>A multilocus sequence analysis scheme for characterization of bacteria in the genus Thioclava.</title>
        <authorList>
            <person name="Liu Y."/>
            <person name="Shao Z."/>
        </authorList>
    </citation>
    <scope>NUCLEOTIDE SEQUENCE [LARGE SCALE GENOMIC DNA]</scope>
    <source>
        <strain evidence="2 3">11.10-0-13</strain>
    </source>
</reference>
<sequence length="741" mass="77015">MLDRQTEIIAHFIGAFNQTTEKLAARQDYDAFRAARLSEPDEGNLLNVEIQVSSDYSLEDYGPGLAFDAPPPLPAEAPWLPVAQMPERILPDLGLLPPPDYEQTPEIDLPVMTLPPNFYMLLDPPGSVVQITVQINTLVDQDVLVNRPFEMPVELLGAYGPEASAAKLTLLAEAGDALSVATPELGTSAAAHAGMLIEAMDALDPQAFGDGVDVALFRASPIQPVPEPASGEDAEAPETDPAPPLLGPGFDGSPVINGVLAESIPETLKERLEARDAEGETEDETENAGDIPGIVDVEDEAAGTVSGQNAEPAQLEFTQSLETGDNLALNQYQAAHEWLDAPVIAVAGSALSLSLISQVNVMRDMDLANSSSASFTATGALSSDPASQMVNAASFTQEANPAQFLDLDIAGGAKMVGLVHIEGDVTVDNHITQVNAISDGDLVSYEFGPYQTEITMGGNSAVNLETLIEYGMKFDVILIGGDLIEIAQIEQINVLLDDDLTLSDPSMGDTAGGGALVQSHDNLLWNEASLTKIGIDAQMEMSARFQATLDKLAGLAEGESGATPSGAAFDAVKELFDDPLLAGLDALRVLWIEGDLIIRDTLTQINLIDDADLVSVGGGGPEGIGVETGDNILGNVAGLTVAGVDSTIMAGDGVYSDAVIWQAGMLDEGPPGLGIGNGPENGLGHGNGNGALASEAVVFLADGMIEAQPNYDDEDFQTGPGAHGVANGAGTSLDALHGVLA</sequence>
<evidence type="ECO:0000313" key="2">
    <source>
        <dbReference type="EMBL" id="OOY12107.1"/>
    </source>
</evidence>
<dbReference type="RefSeq" id="WP_078574723.1">
    <property type="nucleotide sequence ID" value="NZ_MPZS01000002.1"/>
</dbReference>
<name>A0ABX3ML59_9RHOB</name>
<proteinExistence type="predicted"/>
<gene>
    <name evidence="2" type="ORF">BMG00_13725</name>
</gene>
<evidence type="ECO:0000313" key="3">
    <source>
        <dbReference type="Proteomes" id="UP000242224"/>
    </source>
</evidence>
<keyword evidence="3" id="KW-1185">Reference proteome</keyword>
<evidence type="ECO:0008006" key="4">
    <source>
        <dbReference type="Google" id="ProtNLM"/>
    </source>
</evidence>
<comment type="caution">
    <text evidence="2">The sequence shown here is derived from an EMBL/GenBank/DDBJ whole genome shotgun (WGS) entry which is preliminary data.</text>
</comment>
<accession>A0ABX3ML59</accession>
<organism evidence="2 3">
    <name type="scientific">Thioclava marina</name>
    <dbReference type="NCBI Taxonomy" id="1915077"/>
    <lineage>
        <taxon>Bacteria</taxon>
        <taxon>Pseudomonadati</taxon>
        <taxon>Pseudomonadota</taxon>
        <taxon>Alphaproteobacteria</taxon>
        <taxon>Rhodobacterales</taxon>
        <taxon>Paracoccaceae</taxon>
        <taxon>Thioclava</taxon>
    </lineage>
</organism>
<dbReference type="Proteomes" id="UP000242224">
    <property type="component" value="Unassembled WGS sequence"/>
</dbReference>